<dbReference type="Proteomes" id="UP000290288">
    <property type="component" value="Unassembled WGS sequence"/>
</dbReference>
<reference evidence="1 2" key="1">
    <citation type="submission" date="2019-01" db="EMBL/GenBank/DDBJ databases">
        <title>Draft genome sequence of Psathyrella aberdarensis IHI B618.</title>
        <authorList>
            <person name="Buettner E."/>
            <person name="Kellner H."/>
        </authorList>
    </citation>
    <scope>NUCLEOTIDE SEQUENCE [LARGE SCALE GENOMIC DNA]</scope>
    <source>
        <strain evidence="1 2">IHI B618</strain>
    </source>
</reference>
<dbReference type="AlphaFoldDB" id="A0A4Q2DFI5"/>
<gene>
    <name evidence="1" type="ORF">EST38_g8590</name>
</gene>
<proteinExistence type="predicted"/>
<organism evidence="1 2">
    <name type="scientific">Candolleomyces aberdarensis</name>
    <dbReference type="NCBI Taxonomy" id="2316362"/>
    <lineage>
        <taxon>Eukaryota</taxon>
        <taxon>Fungi</taxon>
        <taxon>Dikarya</taxon>
        <taxon>Basidiomycota</taxon>
        <taxon>Agaricomycotina</taxon>
        <taxon>Agaricomycetes</taxon>
        <taxon>Agaricomycetidae</taxon>
        <taxon>Agaricales</taxon>
        <taxon>Agaricineae</taxon>
        <taxon>Psathyrellaceae</taxon>
        <taxon>Candolleomyces</taxon>
    </lineage>
</organism>
<comment type="caution">
    <text evidence="1">The sequence shown here is derived from an EMBL/GenBank/DDBJ whole genome shotgun (WGS) entry which is preliminary data.</text>
</comment>
<accession>A0A4Q2DFI5</accession>
<name>A0A4Q2DFI5_9AGAR</name>
<evidence type="ECO:0000313" key="2">
    <source>
        <dbReference type="Proteomes" id="UP000290288"/>
    </source>
</evidence>
<keyword evidence="2" id="KW-1185">Reference proteome</keyword>
<dbReference type="EMBL" id="SDEE01000355">
    <property type="protein sequence ID" value="RXW17255.1"/>
    <property type="molecule type" value="Genomic_DNA"/>
</dbReference>
<protein>
    <submittedName>
        <fullName evidence="1">Uncharacterized protein</fullName>
    </submittedName>
</protein>
<evidence type="ECO:0000313" key="1">
    <source>
        <dbReference type="EMBL" id="RXW17255.1"/>
    </source>
</evidence>
<sequence length="278" mass="30866">PFTADSESVLPDSDAPKDVVLPSLTRLELHTPFFRICHFLIRLSLPAVQKIHLSMDMYTSSSEEPGIQHIVKQLIIPSLSSNGNRLDVRVSDGTRLVVIGFSPLQDYTPGENYLSDFISLAITTPEGRHRLAGATQYLPDIWTELTAVAPSITSLCASMCPEDSGYREFEAFLSQATSLNTLFNPGITMLVSLAKSRGPPLLALEKVVYSPHLSVNLNLGLRDLTILTSLRVFALERRQKGRPIKPIEIHFPKEQETQLSSEVRALIENDRIGEIVFD</sequence>
<feature type="non-terminal residue" evidence="1">
    <location>
        <position position="1"/>
    </location>
</feature>